<protein>
    <submittedName>
        <fullName evidence="1">Uncharacterized protein</fullName>
    </submittedName>
</protein>
<reference evidence="1 2" key="1">
    <citation type="submission" date="2018-06" db="EMBL/GenBank/DDBJ databases">
        <title>A transcriptomic atlas of mushroom development highlights an independent origin of complex multicellularity.</title>
        <authorList>
            <consortium name="DOE Joint Genome Institute"/>
            <person name="Krizsan K."/>
            <person name="Almasi E."/>
            <person name="Merenyi Z."/>
            <person name="Sahu N."/>
            <person name="Viragh M."/>
            <person name="Koszo T."/>
            <person name="Mondo S."/>
            <person name="Kiss B."/>
            <person name="Balint B."/>
            <person name="Kues U."/>
            <person name="Barry K."/>
            <person name="Hegedus J.C."/>
            <person name="Henrissat B."/>
            <person name="Johnson J."/>
            <person name="Lipzen A."/>
            <person name="Ohm R."/>
            <person name="Nagy I."/>
            <person name="Pangilinan J."/>
            <person name="Yan J."/>
            <person name="Xiong Y."/>
            <person name="Grigoriev I.V."/>
            <person name="Hibbett D.S."/>
            <person name="Nagy L.G."/>
        </authorList>
    </citation>
    <scope>NUCLEOTIDE SEQUENCE [LARGE SCALE GENOMIC DNA]</scope>
    <source>
        <strain evidence="1 2">SZMC22713</strain>
    </source>
</reference>
<keyword evidence="2" id="KW-1185">Reference proteome</keyword>
<accession>A0A4Y7PF77</accession>
<organism evidence="1 2">
    <name type="scientific">Rickenella mellea</name>
    <dbReference type="NCBI Taxonomy" id="50990"/>
    <lineage>
        <taxon>Eukaryota</taxon>
        <taxon>Fungi</taxon>
        <taxon>Dikarya</taxon>
        <taxon>Basidiomycota</taxon>
        <taxon>Agaricomycotina</taxon>
        <taxon>Agaricomycetes</taxon>
        <taxon>Hymenochaetales</taxon>
        <taxon>Rickenellaceae</taxon>
        <taxon>Rickenella</taxon>
    </lineage>
</organism>
<dbReference type="EMBL" id="ML170404">
    <property type="protein sequence ID" value="TDL14033.1"/>
    <property type="molecule type" value="Genomic_DNA"/>
</dbReference>
<sequence length="169" mass="19522">MHLKQRLPRWQRTRETGLVGLVPWGFYNTVCFSVRPSLSRFRVFISLHLTPLPTPRVPSSTIPSLSTFAFNLDFWSDASYSHSDFNRPHASQGKTRVRRSHHSYRTPVVQTDSQGHFRRAIVSPSPLLKTRRHQNVLREVLLELNPRIRKVDAGNWMGSYTGIMTILNS</sequence>
<dbReference type="VEuPathDB" id="FungiDB:BD410DRAFT_291931"/>
<dbReference type="AlphaFoldDB" id="A0A4Y7PF77"/>
<name>A0A4Y7PF77_9AGAM</name>
<proteinExistence type="predicted"/>
<evidence type="ECO:0000313" key="1">
    <source>
        <dbReference type="EMBL" id="TDL14033.1"/>
    </source>
</evidence>
<gene>
    <name evidence="1" type="ORF">BD410DRAFT_291931</name>
</gene>
<dbReference type="Proteomes" id="UP000294933">
    <property type="component" value="Unassembled WGS sequence"/>
</dbReference>
<evidence type="ECO:0000313" key="2">
    <source>
        <dbReference type="Proteomes" id="UP000294933"/>
    </source>
</evidence>